<dbReference type="STRING" id="658429.L8G1N0"/>
<accession>L8G1N0</accession>
<gene>
    <name evidence="1" type="ORF">GMDG_02359</name>
</gene>
<dbReference type="PANTHER" id="PTHR21974">
    <property type="entry name" value="RE15880P"/>
    <property type="match status" value="1"/>
</dbReference>
<dbReference type="AlphaFoldDB" id="L8G1N0"/>
<dbReference type="InParanoid" id="L8G1N0"/>
<sequence>MYITEVLRATAADNDRLLRIISETAAALQQSNDYVVNLKKDILVQEKLLRDTKVTIARGKREKFEQKASKEEKDWVEAVQRGFEVQKKLDLLNRNIAEATKTSAEMENVAATYKQAEYELSSLYKSVFQGPTPDIPGEDQREGTVYQASTEFNWAQGNVDKGKQVKNLLTSAMKFLDEATRDVESARSNAKMDAFGFDSTFMDIAEMNALTRVRQNVGQAEMLVSQARTMEPLIGDIGDVVHAQRHFVSEVLFDNVFSDMKKNDEIKRSQASIMKRRTLSRV</sequence>
<dbReference type="VEuPathDB" id="FungiDB:GMDG_02359"/>
<proteinExistence type="predicted"/>
<dbReference type="Proteomes" id="UP000011064">
    <property type="component" value="Unassembled WGS sequence"/>
</dbReference>
<dbReference type="EMBL" id="GL573200">
    <property type="protein sequence ID" value="ELR07037.1"/>
    <property type="molecule type" value="Genomic_DNA"/>
</dbReference>
<name>L8G1N0_PSED2</name>
<dbReference type="OrthoDB" id="2562743at2759"/>
<organism evidence="1 2">
    <name type="scientific">Pseudogymnoascus destructans (strain ATCC MYA-4855 / 20631-21)</name>
    <name type="common">Bat white-nose syndrome fungus</name>
    <name type="synonym">Geomyces destructans</name>
    <dbReference type="NCBI Taxonomy" id="658429"/>
    <lineage>
        <taxon>Eukaryota</taxon>
        <taxon>Fungi</taxon>
        <taxon>Dikarya</taxon>
        <taxon>Ascomycota</taxon>
        <taxon>Pezizomycotina</taxon>
        <taxon>Leotiomycetes</taxon>
        <taxon>Thelebolales</taxon>
        <taxon>Thelebolaceae</taxon>
        <taxon>Pseudogymnoascus</taxon>
    </lineage>
</organism>
<evidence type="ECO:0000313" key="2">
    <source>
        <dbReference type="Proteomes" id="UP000011064"/>
    </source>
</evidence>
<dbReference type="HOGENOM" id="CLU_044873_1_0_1"/>
<evidence type="ECO:0000313" key="1">
    <source>
        <dbReference type="EMBL" id="ELR07037.1"/>
    </source>
</evidence>
<keyword evidence="2" id="KW-1185">Reference proteome</keyword>
<reference evidence="2" key="1">
    <citation type="submission" date="2010-09" db="EMBL/GenBank/DDBJ databases">
        <title>The genome sequence of Geomyces destructans 20631-21.</title>
        <authorList>
            <consortium name="The Broad Institute Genome Sequencing Platform"/>
            <person name="Cuomo C.A."/>
            <person name="Blehert D.S."/>
            <person name="Lorch J.M."/>
            <person name="Young S.K."/>
            <person name="Zeng Q."/>
            <person name="Gargeya S."/>
            <person name="Fitzgerald M."/>
            <person name="Haas B."/>
            <person name="Abouelleil A."/>
            <person name="Alvarado L."/>
            <person name="Arachchi H.M."/>
            <person name="Berlin A."/>
            <person name="Brown A."/>
            <person name="Chapman S.B."/>
            <person name="Chen Z."/>
            <person name="Dunbar C."/>
            <person name="Freedman E."/>
            <person name="Gearin G."/>
            <person name="Gellesch M."/>
            <person name="Goldberg J."/>
            <person name="Griggs A."/>
            <person name="Gujja S."/>
            <person name="Heiman D."/>
            <person name="Howarth C."/>
            <person name="Larson L."/>
            <person name="Lui A."/>
            <person name="MacDonald P.J.P."/>
            <person name="Montmayeur A."/>
            <person name="Murphy C."/>
            <person name="Neiman D."/>
            <person name="Pearson M."/>
            <person name="Priest M."/>
            <person name="Roberts A."/>
            <person name="Saif S."/>
            <person name="Shea T."/>
            <person name="Shenoy N."/>
            <person name="Sisk P."/>
            <person name="Stolte C."/>
            <person name="Sykes S."/>
            <person name="Wortman J."/>
            <person name="Nusbaum C."/>
            <person name="Birren B."/>
        </authorList>
    </citation>
    <scope>NUCLEOTIDE SEQUENCE [LARGE SCALE GENOMIC DNA]</scope>
    <source>
        <strain evidence="2">ATCC MYA-4855 / 20631-21</strain>
    </source>
</reference>
<protein>
    <submittedName>
        <fullName evidence="1">Uncharacterized protein</fullName>
    </submittedName>
</protein>
<dbReference type="PANTHER" id="PTHR21974:SF2">
    <property type="entry name" value="RE15880P"/>
    <property type="match status" value="1"/>
</dbReference>